<dbReference type="Proteomes" id="UP000029108">
    <property type="component" value="Unassembled WGS sequence"/>
</dbReference>
<gene>
    <name evidence="1" type="ORF">BBIA_0916</name>
</gene>
<evidence type="ECO:0000313" key="2">
    <source>
        <dbReference type="Proteomes" id="UP000029108"/>
    </source>
</evidence>
<dbReference type="AlphaFoldDB" id="A0A087A142"/>
<protein>
    <submittedName>
        <fullName evidence="1">Uncharacterized protein</fullName>
    </submittedName>
</protein>
<proteinExistence type="predicted"/>
<dbReference type="EMBL" id="JGYN01000005">
    <property type="protein sequence ID" value="KFI52492.1"/>
    <property type="molecule type" value="Genomic_DNA"/>
</dbReference>
<evidence type="ECO:0000313" key="1">
    <source>
        <dbReference type="EMBL" id="KFI52492.1"/>
    </source>
</evidence>
<organism evidence="1 2">
    <name type="scientific">Bifidobacterium biavatii DSM 23969</name>
    <dbReference type="NCBI Taxonomy" id="1437608"/>
    <lineage>
        <taxon>Bacteria</taxon>
        <taxon>Bacillati</taxon>
        <taxon>Actinomycetota</taxon>
        <taxon>Actinomycetes</taxon>
        <taxon>Bifidobacteriales</taxon>
        <taxon>Bifidobacteriaceae</taxon>
        <taxon>Bifidobacterium</taxon>
    </lineage>
</organism>
<sequence>MSIPDFQHFYSEISSCLFRIFGTDIPKFRDSYSELLQLGRWWGSSPHARTLAEWNDWLILAAFEHVRSGNGGGSRGCDVICIWDETDERNGHDRCK</sequence>
<name>A0A087A142_9BIFI</name>
<keyword evidence="2" id="KW-1185">Reference proteome</keyword>
<accession>A0A087A142</accession>
<reference evidence="1 2" key="1">
    <citation type="submission" date="2014-03" db="EMBL/GenBank/DDBJ databases">
        <title>Genomics of Bifidobacteria.</title>
        <authorList>
            <person name="Ventura M."/>
            <person name="Milani C."/>
            <person name="Lugli G.A."/>
        </authorList>
    </citation>
    <scope>NUCLEOTIDE SEQUENCE [LARGE SCALE GENOMIC DNA]</scope>
    <source>
        <strain evidence="1 2">DSM 23969</strain>
    </source>
</reference>
<comment type="caution">
    <text evidence="1">The sequence shown here is derived from an EMBL/GenBank/DDBJ whole genome shotgun (WGS) entry which is preliminary data.</text>
</comment>
<dbReference type="STRING" id="1437608.GCA_000771645_01816"/>